<keyword evidence="11" id="KW-1185">Reference proteome</keyword>
<comment type="caution">
    <text evidence="10">The sequence shown here is derived from an EMBL/GenBank/DDBJ whole genome shotgun (WGS) entry which is preliminary data.</text>
</comment>
<dbReference type="InterPro" id="IPR005893">
    <property type="entry name" value="PotA-like"/>
</dbReference>
<name>A0A917V2C4_9HYPH</name>
<keyword evidence="3" id="KW-0997">Cell inner membrane</keyword>
<accession>A0A917V2C4</accession>
<dbReference type="SUPFAM" id="SSF50331">
    <property type="entry name" value="MOP-like"/>
    <property type="match status" value="1"/>
</dbReference>
<comment type="subunit">
    <text evidence="8">The complex is composed of two ATP-binding proteins (PotA), two transmembrane proteins (PotB and PotC) and a solute-binding protein (PotD).</text>
</comment>
<dbReference type="PROSITE" id="PS50893">
    <property type="entry name" value="ABC_TRANSPORTER_2"/>
    <property type="match status" value="1"/>
</dbReference>
<evidence type="ECO:0000256" key="1">
    <source>
        <dbReference type="ARBA" id="ARBA00022448"/>
    </source>
</evidence>
<comment type="catalytic activity">
    <reaction evidence="8">
        <text>ATP + H2O + polyamine-[polyamine-binding protein]Side 1 = ADP + phosphate + polyamineSide 2 + [polyamine-binding protein]Side 1.</text>
        <dbReference type="EC" id="7.6.2.11"/>
    </reaction>
</comment>
<reference evidence="10 11" key="1">
    <citation type="journal article" date="2014" name="Int. J. Syst. Evol. Microbiol.">
        <title>Complete genome sequence of Corynebacterium casei LMG S-19264T (=DSM 44701T), isolated from a smear-ripened cheese.</title>
        <authorList>
            <consortium name="US DOE Joint Genome Institute (JGI-PGF)"/>
            <person name="Walter F."/>
            <person name="Albersmeier A."/>
            <person name="Kalinowski J."/>
            <person name="Ruckert C."/>
        </authorList>
    </citation>
    <scope>NUCLEOTIDE SEQUENCE [LARGE SCALE GENOMIC DNA]</scope>
    <source>
        <strain evidence="10 11">CGMCC 1.9161</strain>
    </source>
</reference>
<dbReference type="EMBL" id="BMMF01000002">
    <property type="protein sequence ID" value="GGK22623.1"/>
    <property type="molecule type" value="Genomic_DNA"/>
</dbReference>
<dbReference type="SMART" id="SM00382">
    <property type="entry name" value="AAA"/>
    <property type="match status" value="1"/>
</dbReference>
<dbReference type="FunFam" id="3.40.50.300:FF:000133">
    <property type="entry name" value="Spermidine/putrescine import ATP-binding protein PotA"/>
    <property type="match status" value="1"/>
</dbReference>
<evidence type="ECO:0000256" key="6">
    <source>
        <dbReference type="ARBA" id="ARBA00022967"/>
    </source>
</evidence>
<dbReference type="InterPro" id="IPR017879">
    <property type="entry name" value="PotA_ATP-bd"/>
</dbReference>
<dbReference type="EC" id="7.6.2.11" evidence="8"/>
<keyword evidence="7 8" id="KW-0472">Membrane</keyword>
<protein>
    <recommendedName>
        <fullName evidence="8">Spermidine/putrescine import ATP-binding protein PotA</fullName>
        <ecNumber evidence="8">7.6.2.11</ecNumber>
    </recommendedName>
</protein>
<dbReference type="RefSeq" id="WP_188909559.1">
    <property type="nucleotide sequence ID" value="NZ_BMMF01000002.1"/>
</dbReference>
<dbReference type="NCBIfam" id="TIGR01187">
    <property type="entry name" value="potA"/>
    <property type="match status" value="1"/>
</dbReference>
<dbReference type="InterPro" id="IPR008995">
    <property type="entry name" value="Mo/tungstate-bd_C_term_dom"/>
</dbReference>
<gene>
    <name evidence="8" type="primary">potA</name>
    <name evidence="10" type="ORF">GCM10011322_06630</name>
</gene>
<feature type="domain" description="ABC transporter" evidence="9">
    <location>
        <begin position="28"/>
        <end position="258"/>
    </location>
</feature>
<dbReference type="InterPro" id="IPR013611">
    <property type="entry name" value="Transp-assoc_OB_typ2"/>
</dbReference>
<dbReference type="PANTHER" id="PTHR42781">
    <property type="entry name" value="SPERMIDINE/PUTRESCINE IMPORT ATP-BINDING PROTEIN POTA"/>
    <property type="match status" value="1"/>
</dbReference>
<evidence type="ECO:0000256" key="2">
    <source>
        <dbReference type="ARBA" id="ARBA00022475"/>
    </source>
</evidence>
<evidence type="ECO:0000313" key="11">
    <source>
        <dbReference type="Proteomes" id="UP000600449"/>
    </source>
</evidence>
<dbReference type="InterPro" id="IPR050093">
    <property type="entry name" value="ABC_SmlMolc_Importer"/>
</dbReference>
<sequence>MVDKSSRAIGAVRQSFAPWNDPSARPLIRFEGVTKRFSDAVAVDSVTLDVYENEFFCLLGPSGCGKSTLMRMLAGFEEPSGGRILLGGEDLAGVPPYERPVNMMFQSYALFPHMSVEKNVAFGLKQEGLPKDVIAARVAEMLKLVQMERFAARKPHQLSGGQRQRVALARALAKKPKVLLLDEPLGALDKKLREETQFELMDIQIELGTTFIMVTHDQEEAMTMADRIAVMDAGRLVQVATPGEIYEQPRNRFVADFVGDVNIVDGTVTGREPSGLWRIAAPGAAGPLAVDDPDESLDPGQAVAVAVRPEKMTVSRERPEGENAFEGEVWDIGYLGDWTVYRIRLDDGRILRVTRANTTRFVERPIDLEERVFIGFLPDAAVILSS</sequence>
<dbReference type="PROSITE" id="PS00211">
    <property type="entry name" value="ABC_TRANSPORTER_1"/>
    <property type="match status" value="1"/>
</dbReference>
<evidence type="ECO:0000256" key="4">
    <source>
        <dbReference type="ARBA" id="ARBA00022741"/>
    </source>
</evidence>
<keyword evidence="1 8" id="KW-0813">Transport</keyword>
<evidence type="ECO:0000256" key="8">
    <source>
        <dbReference type="RuleBase" id="RU364083"/>
    </source>
</evidence>
<dbReference type="GO" id="GO:0016887">
    <property type="term" value="F:ATP hydrolysis activity"/>
    <property type="evidence" value="ECO:0007669"/>
    <property type="project" value="InterPro"/>
</dbReference>
<dbReference type="InterPro" id="IPR017871">
    <property type="entry name" value="ABC_transporter-like_CS"/>
</dbReference>
<dbReference type="AlphaFoldDB" id="A0A917V2C4"/>
<organism evidence="10 11">
    <name type="scientific">Salinarimonas ramus</name>
    <dbReference type="NCBI Taxonomy" id="690164"/>
    <lineage>
        <taxon>Bacteria</taxon>
        <taxon>Pseudomonadati</taxon>
        <taxon>Pseudomonadota</taxon>
        <taxon>Alphaproteobacteria</taxon>
        <taxon>Hyphomicrobiales</taxon>
        <taxon>Salinarimonadaceae</taxon>
        <taxon>Salinarimonas</taxon>
    </lineage>
</organism>
<evidence type="ECO:0000256" key="3">
    <source>
        <dbReference type="ARBA" id="ARBA00022519"/>
    </source>
</evidence>
<dbReference type="SUPFAM" id="SSF52540">
    <property type="entry name" value="P-loop containing nucleoside triphosphate hydrolases"/>
    <property type="match status" value="1"/>
</dbReference>
<keyword evidence="4 8" id="KW-0547">Nucleotide-binding</keyword>
<evidence type="ECO:0000256" key="5">
    <source>
        <dbReference type="ARBA" id="ARBA00022840"/>
    </source>
</evidence>
<dbReference type="Pfam" id="PF00005">
    <property type="entry name" value="ABC_tran"/>
    <property type="match status" value="1"/>
</dbReference>
<evidence type="ECO:0000259" key="9">
    <source>
        <dbReference type="PROSITE" id="PS50893"/>
    </source>
</evidence>
<dbReference type="InterPro" id="IPR027417">
    <property type="entry name" value="P-loop_NTPase"/>
</dbReference>
<keyword evidence="6 8" id="KW-1278">Translocase</keyword>
<evidence type="ECO:0000313" key="10">
    <source>
        <dbReference type="EMBL" id="GGK22623.1"/>
    </source>
</evidence>
<dbReference type="CDD" id="cd03300">
    <property type="entry name" value="ABC_PotA_N"/>
    <property type="match status" value="1"/>
</dbReference>
<keyword evidence="2 8" id="KW-1003">Cell membrane</keyword>
<dbReference type="PANTHER" id="PTHR42781:SF5">
    <property type="entry name" value="PUTRESCINE TRANSPORT ATP-BINDING PROTEIN POTG"/>
    <property type="match status" value="1"/>
</dbReference>
<dbReference type="GO" id="GO:0015594">
    <property type="term" value="F:ABC-type putrescine transporter activity"/>
    <property type="evidence" value="ECO:0007669"/>
    <property type="project" value="InterPro"/>
</dbReference>
<dbReference type="Gene3D" id="3.40.50.300">
    <property type="entry name" value="P-loop containing nucleotide triphosphate hydrolases"/>
    <property type="match status" value="1"/>
</dbReference>
<dbReference type="InterPro" id="IPR003593">
    <property type="entry name" value="AAA+_ATPase"/>
</dbReference>
<dbReference type="Pfam" id="PF08402">
    <property type="entry name" value="TOBE_2"/>
    <property type="match status" value="1"/>
</dbReference>
<keyword evidence="5 8" id="KW-0067">ATP-binding</keyword>
<dbReference type="GO" id="GO:0005524">
    <property type="term" value="F:ATP binding"/>
    <property type="evidence" value="ECO:0007669"/>
    <property type="project" value="UniProtKB-KW"/>
</dbReference>
<comment type="function">
    <text evidence="8">Part of the ABC transporter complex PotABCD involved in spermidine/putrescine import. Responsible for energy coupling to the transport system.</text>
</comment>
<comment type="similarity">
    <text evidence="8">Belongs to the ABC transporter superfamily. Spermidine/putrescine importer (TC 3.A.1.11.1) family.</text>
</comment>
<dbReference type="GO" id="GO:0043190">
    <property type="term" value="C:ATP-binding cassette (ABC) transporter complex"/>
    <property type="evidence" value="ECO:0007669"/>
    <property type="project" value="InterPro"/>
</dbReference>
<proteinExistence type="inferred from homology"/>
<dbReference type="Proteomes" id="UP000600449">
    <property type="component" value="Unassembled WGS sequence"/>
</dbReference>
<evidence type="ECO:0000256" key="7">
    <source>
        <dbReference type="ARBA" id="ARBA00023136"/>
    </source>
</evidence>
<dbReference type="InterPro" id="IPR003439">
    <property type="entry name" value="ABC_transporter-like_ATP-bd"/>
</dbReference>
<dbReference type="Gene3D" id="2.40.50.100">
    <property type="match status" value="1"/>
</dbReference>